<feature type="transmembrane region" description="Helical" evidence="8">
    <location>
        <begin position="313"/>
        <end position="330"/>
    </location>
</feature>
<dbReference type="PANTHER" id="PTHR21716">
    <property type="entry name" value="TRANSMEMBRANE PROTEIN"/>
    <property type="match status" value="1"/>
</dbReference>
<evidence type="ECO:0000313" key="10">
    <source>
        <dbReference type="Proteomes" id="UP000004830"/>
    </source>
</evidence>
<feature type="transmembrane region" description="Helical" evidence="8">
    <location>
        <begin position="164"/>
        <end position="188"/>
    </location>
</feature>
<dbReference type="InterPro" id="IPR002549">
    <property type="entry name" value="AI-2E-like"/>
</dbReference>
<reference evidence="9 10" key="1">
    <citation type="submission" date="2011-06" db="EMBL/GenBank/DDBJ databases">
        <title>The Genome Sequence of Collinsella tanakaei YIT 12063.</title>
        <authorList>
            <consortium name="The Broad Institute Genome Sequencing Platform"/>
            <person name="Earl A."/>
            <person name="Ward D."/>
            <person name="Feldgarden M."/>
            <person name="Gevers D."/>
            <person name="Morotomi M."/>
            <person name="Young S.K."/>
            <person name="Zeng Q."/>
            <person name="Gargeya S."/>
            <person name="Fitzgerald M."/>
            <person name="Haas B."/>
            <person name="Abouelleil A."/>
            <person name="Alvarado L."/>
            <person name="Arachchi H.M."/>
            <person name="Berlin A."/>
            <person name="Brown A."/>
            <person name="Chapman S.B."/>
            <person name="Chen Z."/>
            <person name="Dunbar C."/>
            <person name="Freedman E."/>
            <person name="Gearin G."/>
            <person name="Gellesch M."/>
            <person name="Goldberg J."/>
            <person name="Griggs A."/>
            <person name="Gujja S."/>
            <person name="Heiman D."/>
            <person name="Howarth C."/>
            <person name="Larson L."/>
            <person name="Lui A."/>
            <person name="MacDonald P.J.P."/>
            <person name="Mehta T."/>
            <person name="Montmayeur A."/>
            <person name="Murphy C."/>
            <person name="Neiman D."/>
            <person name="Pearson M."/>
            <person name="Priest M."/>
            <person name="Roberts A."/>
            <person name="Saif S."/>
            <person name="Shea T."/>
            <person name="Shenoy N."/>
            <person name="Sisk P."/>
            <person name="Stolte C."/>
            <person name="Sykes S."/>
            <person name="Wortman J."/>
            <person name="Nusbaum C."/>
            <person name="Birren B."/>
        </authorList>
    </citation>
    <scope>NUCLEOTIDE SEQUENCE [LARGE SCALE GENOMIC DNA]</scope>
    <source>
        <strain evidence="9 10">YIT 12063</strain>
    </source>
</reference>
<evidence type="ECO:0000256" key="2">
    <source>
        <dbReference type="ARBA" id="ARBA00009773"/>
    </source>
</evidence>
<proteinExistence type="inferred from homology"/>
<dbReference type="PATRIC" id="fig|742742.3.peg.1150"/>
<evidence type="ECO:0000256" key="6">
    <source>
        <dbReference type="ARBA" id="ARBA00022989"/>
    </source>
</evidence>
<keyword evidence="3" id="KW-0813">Transport</keyword>
<gene>
    <name evidence="9" type="ORF">HMPREF9452_01178</name>
</gene>
<evidence type="ECO:0000256" key="5">
    <source>
        <dbReference type="ARBA" id="ARBA00022692"/>
    </source>
</evidence>
<dbReference type="GO" id="GO:0005886">
    <property type="term" value="C:plasma membrane"/>
    <property type="evidence" value="ECO:0007669"/>
    <property type="project" value="UniProtKB-SubCell"/>
</dbReference>
<accession>G1WIL5</accession>
<feature type="transmembrane region" description="Helical" evidence="8">
    <location>
        <begin position="251"/>
        <end position="274"/>
    </location>
</feature>
<feature type="transmembrane region" description="Helical" evidence="8">
    <location>
        <begin position="39"/>
        <end position="57"/>
    </location>
</feature>
<dbReference type="AlphaFoldDB" id="G1WIL5"/>
<dbReference type="OrthoDB" id="9793390at2"/>
<evidence type="ECO:0000256" key="4">
    <source>
        <dbReference type="ARBA" id="ARBA00022475"/>
    </source>
</evidence>
<feature type="transmembrane region" description="Helical" evidence="8">
    <location>
        <begin position="9"/>
        <end position="33"/>
    </location>
</feature>
<protein>
    <recommendedName>
        <fullName evidence="11">AI-2E family transporter</fullName>
    </recommendedName>
</protein>
<dbReference type="PANTHER" id="PTHR21716:SF53">
    <property type="entry name" value="PERMEASE PERM-RELATED"/>
    <property type="match status" value="1"/>
</dbReference>
<dbReference type="STRING" id="742742.HMPREF9452_01178"/>
<feature type="transmembrane region" description="Helical" evidence="8">
    <location>
        <begin position="336"/>
        <end position="355"/>
    </location>
</feature>
<dbReference type="HOGENOM" id="CLU_031275_2_0_11"/>
<organism evidence="9 10">
    <name type="scientific">Collinsella tanakaei YIT 12063</name>
    <dbReference type="NCBI Taxonomy" id="742742"/>
    <lineage>
        <taxon>Bacteria</taxon>
        <taxon>Bacillati</taxon>
        <taxon>Actinomycetota</taxon>
        <taxon>Coriobacteriia</taxon>
        <taxon>Coriobacteriales</taxon>
        <taxon>Coriobacteriaceae</taxon>
        <taxon>Collinsella</taxon>
    </lineage>
</organism>
<comment type="caution">
    <text evidence="9">The sequence shown here is derived from an EMBL/GenBank/DDBJ whole genome shotgun (WGS) entry which is preliminary data.</text>
</comment>
<dbReference type="Pfam" id="PF01594">
    <property type="entry name" value="AI-2E_transport"/>
    <property type="match status" value="1"/>
</dbReference>
<dbReference type="RefSeq" id="WP_009141213.1">
    <property type="nucleotide sequence ID" value="NZ_JH126469.1"/>
</dbReference>
<keyword evidence="10" id="KW-1185">Reference proteome</keyword>
<evidence type="ECO:0000256" key="1">
    <source>
        <dbReference type="ARBA" id="ARBA00004651"/>
    </source>
</evidence>
<keyword evidence="6 8" id="KW-1133">Transmembrane helix</keyword>
<dbReference type="Proteomes" id="UP000004830">
    <property type="component" value="Unassembled WGS sequence"/>
</dbReference>
<evidence type="ECO:0000256" key="7">
    <source>
        <dbReference type="ARBA" id="ARBA00023136"/>
    </source>
</evidence>
<evidence type="ECO:0008006" key="11">
    <source>
        <dbReference type="Google" id="ProtNLM"/>
    </source>
</evidence>
<dbReference type="GeneID" id="62758905"/>
<evidence type="ECO:0000313" key="9">
    <source>
        <dbReference type="EMBL" id="EGX70940.1"/>
    </source>
</evidence>
<feature type="transmembrane region" description="Helical" evidence="8">
    <location>
        <begin position="280"/>
        <end position="301"/>
    </location>
</feature>
<comment type="subcellular location">
    <subcellularLocation>
        <location evidence="1">Cell membrane</location>
        <topology evidence="1">Multi-pass membrane protein</topology>
    </subcellularLocation>
</comment>
<name>G1WIL5_9ACTN</name>
<dbReference type="eggNOG" id="COG0628">
    <property type="taxonomic scope" value="Bacteria"/>
</dbReference>
<keyword evidence="7 8" id="KW-0472">Membrane</keyword>
<evidence type="ECO:0000256" key="8">
    <source>
        <dbReference type="SAM" id="Phobius"/>
    </source>
</evidence>
<comment type="similarity">
    <text evidence="2">Belongs to the autoinducer-2 exporter (AI-2E) (TC 2.A.86) family.</text>
</comment>
<keyword evidence="5 8" id="KW-0812">Transmembrane</keyword>
<dbReference type="GO" id="GO:0055085">
    <property type="term" value="P:transmembrane transport"/>
    <property type="evidence" value="ECO:0007669"/>
    <property type="project" value="TreeGrafter"/>
</dbReference>
<dbReference type="EMBL" id="ADLS01000014">
    <property type="protein sequence ID" value="EGX70940.1"/>
    <property type="molecule type" value="Genomic_DNA"/>
</dbReference>
<sequence>MDDKKLKDALFLIAFGVVLYVGMTHLSTVLAAVSSVVDLLLPVLIGAIFAFVLNVPMSGLERMFHQAGKSLGRELPVIPVRVASLLITLAGIVLAFVGAVALVIPELIESARSIIPLAQEKIPEWIAFAEANGIDLSGLVQQMSELSQKVSADGASSLVGSAAVIARSTILTAGNTMLGMVIAIYLLLGKHNFSRQALMIARANLPAGVVQKIRFVGNLACETYAKFLSGQFVEAIILGCLMYTTFKIFGLPYAGITAYLTGLCAFVPYVGAFLSGASGVVLTLLADPVKAPICLVVYLATQFIENQFIYPRVVGGSVGLAPMWALLAAIVGGKLFGVVGIVFFIPLASVIYTLVRDDTLAKLARKRGQDALGQGTAIEE</sequence>
<evidence type="ECO:0000256" key="3">
    <source>
        <dbReference type="ARBA" id="ARBA00022448"/>
    </source>
</evidence>
<keyword evidence="4" id="KW-1003">Cell membrane</keyword>
<feature type="transmembrane region" description="Helical" evidence="8">
    <location>
        <begin position="78"/>
        <end position="104"/>
    </location>
</feature>